<dbReference type="Proteomes" id="UP000789375">
    <property type="component" value="Unassembled WGS sequence"/>
</dbReference>
<sequence length="250" mass="28813">SVNPEIIEIYFKHFGLNNINTASSDKAIGDYFIIHLKSFLMKNLLDELSNIIITQSLKESHEYVLHFSVVLYFYAYSFYKRTANFSKDIEFLKADKFAKQLQANKSNKLNKRLEINGHENAKSKELKVINDSIKRLKNSNIEQLEAQLEYFSKKVTDSANATKPAGMKDITIQEVLMMKSLYWLVKELAKETETIKQDLKKGEKFGNLSSEEKADLASISNYLETDLLRADDLENIFEIDVDISESKVEE</sequence>
<accession>A0A9N8VLG4</accession>
<gene>
    <name evidence="1" type="ORF">FMOSSE_LOCUS1710</name>
</gene>
<evidence type="ECO:0000313" key="2">
    <source>
        <dbReference type="Proteomes" id="UP000789375"/>
    </source>
</evidence>
<dbReference type="EMBL" id="CAJVPP010000199">
    <property type="protein sequence ID" value="CAG8454520.1"/>
    <property type="molecule type" value="Genomic_DNA"/>
</dbReference>
<proteinExistence type="predicted"/>
<comment type="caution">
    <text evidence="1">The sequence shown here is derived from an EMBL/GenBank/DDBJ whole genome shotgun (WGS) entry which is preliminary data.</text>
</comment>
<protein>
    <submittedName>
        <fullName evidence="1">15877_t:CDS:1</fullName>
    </submittedName>
</protein>
<feature type="non-terminal residue" evidence="1">
    <location>
        <position position="250"/>
    </location>
</feature>
<reference evidence="1" key="1">
    <citation type="submission" date="2021-06" db="EMBL/GenBank/DDBJ databases">
        <authorList>
            <person name="Kallberg Y."/>
            <person name="Tangrot J."/>
            <person name="Rosling A."/>
        </authorList>
    </citation>
    <scope>NUCLEOTIDE SEQUENCE</scope>
    <source>
        <strain evidence="1">87-6 pot B 2015</strain>
    </source>
</reference>
<name>A0A9N8VLG4_FUNMO</name>
<evidence type="ECO:0000313" key="1">
    <source>
        <dbReference type="EMBL" id="CAG8454520.1"/>
    </source>
</evidence>
<dbReference type="AlphaFoldDB" id="A0A9N8VLG4"/>
<organism evidence="1 2">
    <name type="scientific">Funneliformis mosseae</name>
    <name type="common">Endomycorrhizal fungus</name>
    <name type="synonym">Glomus mosseae</name>
    <dbReference type="NCBI Taxonomy" id="27381"/>
    <lineage>
        <taxon>Eukaryota</taxon>
        <taxon>Fungi</taxon>
        <taxon>Fungi incertae sedis</taxon>
        <taxon>Mucoromycota</taxon>
        <taxon>Glomeromycotina</taxon>
        <taxon>Glomeromycetes</taxon>
        <taxon>Glomerales</taxon>
        <taxon>Glomeraceae</taxon>
        <taxon>Funneliformis</taxon>
    </lineage>
</organism>
<keyword evidence="2" id="KW-1185">Reference proteome</keyword>